<feature type="domain" description="AB hydrolase-1" evidence="2">
    <location>
        <begin position="18"/>
        <end position="251"/>
    </location>
</feature>
<protein>
    <submittedName>
        <fullName evidence="3">Alpha/beta hydrolase</fullName>
    </submittedName>
</protein>
<dbReference type="RefSeq" id="WP_219004091.1">
    <property type="nucleotide sequence ID" value="NZ_CP079194.1"/>
</dbReference>
<gene>
    <name evidence="3" type="ORF">KYE46_05730</name>
</gene>
<dbReference type="Proteomes" id="UP000825009">
    <property type="component" value="Chromosome"/>
</dbReference>
<dbReference type="AlphaFoldDB" id="A0A8F6YB91"/>
<dbReference type="InterPro" id="IPR000073">
    <property type="entry name" value="AB_hydrolase_1"/>
</dbReference>
<proteinExistence type="inferred from homology"/>
<dbReference type="Pfam" id="PF00561">
    <property type="entry name" value="Abhydrolase_1"/>
    <property type="match status" value="1"/>
</dbReference>
<dbReference type="KEGG" id="gce:KYE46_05730"/>
<keyword evidence="4" id="KW-1185">Reference proteome</keyword>
<dbReference type="GO" id="GO:0016787">
    <property type="term" value="F:hydrolase activity"/>
    <property type="evidence" value="ECO:0007669"/>
    <property type="project" value="UniProtKB-KW"/>
</dbReference>
<evidence type="ECO:0000259" key="2">
    <source>
        <dbReference type="Pfam" id="PF00561"/>
    </source>
</evidence>
<evidence type="ECO:0000313" key="3">
    <source>
        <dbReference type="EMBL" id="QXT40734.1"/>
    </source>
</evidence>
<name>A0A8F6YB91_9RHOB</name>
<organism evidence="3 4">
    <name type="scientific">Gymnodinialimonas ceratoperidinii</name>
    <dbReference type="NCBI Taxonomy" id="2856823"/>
    <lineage>
        <taxon>Bacteria</taxon>
        <taxon>Pseudomonadati</taxon>
        <taxon>Pseudomonadota</taxon>
        <taxon>Alphaproteobacteria</taxon>
        <taxon>Rhodobacterales</taxon>
        <taxon>Paracoccaceae</taxon>
        <taxon>Gymnodinialimonas</taxon>
    </lineage>
</organism>
<evidence type="ECO:0000313" key="4">
    <source>
        <dbReference type="Proteomes" id="UP000825009"/>
    </source>
</evidence>
<dbReference type="PANTHER" id="PTHR43039">
    <property type="entry name" value="ESTERASE-RELATED"/>
    <property type="match status" value="1"/>
</dbReference>
<keyword evidence="3" id="KW-0378">Hydrolase</keyword>
<reference evidence="3 4" key="1">
    <citation type="submission" date="2021-07" db="EMBL/GenBank/DDBJ databases">
        <title>A novel Jannaschia species isolated from marine dinoflagellate Ceratoperidinium margalefii.</title>
        <authorList>
            <person name="Jiang Y."/>
            <person name="Li Z."/>
        </authorList>
    </citation>
    <scope>NUCLEOTIDE SEQUENCE [LARGE SCALE GENOMIC DNA]</scope>
    <source>
        <strain evidence="3 4">J12C1-MA-4</strain>
    </source>
</reference>
<comment type="similarity">
    <text evidence="1">Belongs to the AB hydrolase superfamily.</text>
</comment>
<accession>A0A8F6YB91</accession>
<evidence type="ECO:0000256" key="1">
    <source>
        <dbReference type="ARBA" id="ARBA00008645"/>
    </source>
</evidence>
<dbReference type="EMBL" id="CP079194">
    <property type="protein sequence ID" value="QXT40734.1"/>
    <property type="molecule type" value="Genomic_DNA"/>
</dbReference>
<sequence length="269" mass="29219">MSVVQRNNVRTFGSGDHVLVFAHGFGCDQSMWKFVAPAFEESHRVVLFDLTGAGQSDLSAYDYASYGKLERHAEDIIEICDALELEKPTLVGHSVSAITSGLAAVAAPDKIGSVVMVAPSPCFLNQPEYTGGFDRADLEQVIDFMQQNYLGWAEQMAPTIAGDGAEGPASQMLTQSFCRTDPDIARHFGEVTFLSDKRAEMSQIDVPTLILQCANDALAPTSVGEWMEKTIPNATLNVIDTFGHCPHLTAPDATIQAIDSYLSREQANR</sequence>